<dbReference type="AlphaFoldDB" id="A0A2M6WHL7"/>
<dbReference type="EMBL" id="PFBA01000027">
    <property type="protein sequence ID" value="PIT92288.1"/>
    <property type="molecule type" value="Genomic_DNA"/>
</dbReference>
<organism evidence="8 9">
    <name type="scientific">Candidatus Harrisonbacteria bacterium CG10_big_fil_rev_8_21_14_0_10_42_17</name>
    <dbReference type="NCBI Taxonomy" id="1974584"/>
    <lineage>
        <taxon>Bacteria</taxon>
        <taxon>Candidatus Harrisoniibacteriota</taxon>
    </lineage>
</organism>
<dbReference type="Pfam" id="PF00281">
    <property type="entry name" value="Ribosomal_L5"/>
    <property type="match status" value="1"/>
</dbReference>
<dbReference type="Proteomes" id="UP000228635">
    <property type="component" value="Unassembled WGS sequence"/>
</dbReference>
<evidence type="ECO:0000256" key="5">
    <source>
        <dbReference type="RuleBase" id="RU003930"/>
    </source>
</evidence>
<dbReference type="PIRSF" id="PIRSF002161">
    <property type="entry name" value="Ribosomal_L5"/>
    <property type="match status" value="1"/>
</dbReference>
<evidence type="ECO:0000259" key="6">
    <source>
        <dbReference type="Pfam" id="PF00281"/>
    </source>
</evidence>
<dbReference type="InterPro" id="IPR022803">
    <property type="entry name" value="Ribosomal_uL5_dom_sf"/>
</dbReference>
<dbReference type="InterPro" id="IPR031310">
    <property type="entry name" value="Ribosomal_uL5_N"/>
</dbReference>
<gene>
    <name evidence="8" type="primary">rplE</name>
    <name evidence="8" type="ORF">COU08_03185</name>
</gene>
<dbReference type="InterPro" id="IPR002132">
    <property type="entry name" value="Ribosomal_uL5"/>
</dbReference>
<evidence type="ECO:0000256" key="1">
    <source>
        <dbReference type="ARBA" id="ARBA00008553"/>
    </source>
</evidence>
<evidence type="ECO:0000313" key="9">
    <source>
        <dbReference type="Proteomes" id="UP000228635"/>
    </source>
</evidence>
<comment type="caution">
    <text evidence="8">The sequence shown here is derived from an EMBL/GenBank/DDBJ whole genome shotgun (WGS) entry which is preliminary data.</text>
</comment>
<proteinExistence type="inferred from homology"/>
<dbReference type="GO" id="GO:0006412">
    <property type="term" value="P:translation"/>
    <property type="evidence" value="ECO:0007669"/>
    <property type="project" value="InterPro"/>
</dbReference>
<dbReference type="Pfam" id="PF00673">
    <property type="entry name" value="Ribosomal_L5_C"/>
    <property type="match status" value="1"/>
</dbReference>
<dbReference type="PANTHER" id="PTHR11994">
    <property type="entry name" value="60S RIBOSOMAL PROTEIN L11-RELATED"/>
    <property type="match status" value="1"/>
</dbReference>
<keyword evidence="3 5" id="KW-0687">Ribonucleoprotein</keyword>
<evidence type="ECO:0000256" key="3">
    <source>
        <dbReference type="ARBA" id="ARBA00023274"/>
    </source>
</evidence>
<dbReference type="GO" id="GO:0003735">
    <property type="term" value="F:structural constituent of ribosome"/>
    <property type="evidence" value="ECO:0007669"/>
    <property type="project" value="InterPro"/>
</dbReference>
<protein>
    <recommendedName>
        <fullName evidence="4">50S ribosomal protein L5</fullName>
    </recommendedName>
</protein>
<dbReference type="SUPFAM" id="SSF55282">
    <property type="entry name" value="RL5-like"/>
    <property type="match status" value="1"/>
</dbReference>
<dbReference type="GO" id="GO:0005840">
    <property type="term" value="C:ribosome"/>
    <property type="evidence" value="ECO:0007669"/>
    <property type="project" value="UniProtKB-KW"/>
</dbReference>
<reference evidence="9" key="1">
    <citation type="submission" date="2017-09" db="EMBL/GenBank/DDBJ databases">
        <title>Depth-based differentiation of microbial function through sediment-hosted aquifers and enrichment of novel symbionts in the deep terrestrial subsurface.</title>
        <authorList>
            <person name="Probst A.J."/>
            <person name="Ladd B."/>
            <person name="Jarett J.K."/>
            <person name="Geller-Mcgrath D.E."/>
            <person name="Sieber C.M.K."/>
            <person name="Emerson J.B."/>
            <person name="Anantharaman K."/>
            <person name="Thomas B.C."/>
            <person name="Malmstrom R."/>
            <person name="Stieglmeier M."/>
            <person name="Klingl A."/>
            <person name="Woyke T."/>
            <person name="Ryan C.M."/>
            <person name="Banfield J.F."/>
        </authorList>
    </citation>
    <scope>NUCLEOTIDE SEQUENCE [LARGE SCALE GENOMIC DNA]</scope>
</reference>
<dbReference type="InterPro" id="IPR031309">
    <property type="entry name" value="Ribosomal_uL5_C"/>
</dbReference>
<evidence type="ECO:0000256" key="4">
    <source>
        <dbReference type="ARBA" id="ARBA00035461"/>
    </source>
</evidence>
<dbReference type="GO" id="GO:1990904">
    <property type="term" value="C:ribonucleoprotein complex"/>
    <property type="evidence" value="ECO:0007669"/>
    <property type="project" value="UniProtKB-KW"/>
</dbReference>
<evidence type="ECO:0000256" key="2">
    <source>
        <dbReference type="ARBA" id="ARBA00022980"/>
    </source>
</evidence>
<name>A0A2M6WHL7_9BACT</name>
<sequence length="165" mass="18703">MEKNSFFTIEKIVVNVGYGKQLTSGNLNEKTVPELAKELALITGQKPQDRPARKSIAGFKIREGQNIAFKVTLRGKRMSDFLRRVVWIAIPRIRDFRGIPLKSVDQQGNLHIGIRDQFVFPELTPDTSKVNFGMQVTIVPKQHLLGSREKAVEFYRSLGIPLKKA</sequence>
<keyword evidence="2 5" id="KW-0689">Ribosomal protein</keyword>
<dbReference type="Gene3D" id="3.30.1440.10">
    <property type="match status" value="1"/>
</dbReference>
<comment type="similarity">
    <text evidence="1 5">Belongs to the universal ribosomal protein uL5 family.</text>
</comment>
<feature type="domain" description="Large ribosomal subunit protein uL5 C-terminal" evidence="7">
    <location>
        <begin position="67"/>
        <end position="161"/>
    </location>
</feature>
<feature type="domain" description="Large ribosomal subunit protein uL5 N-terminal" evidence="6">
    <location>
        <begin position="8"/>
        <end position="62"/>
    </location>
</feature>
<evidence type="ECO:0000259" key="7">
    <source>
        <dbReference type="Pfam" id="PF00673"/>
    </source>
</evidence>
<accession>A0A2M6WHL7</accession>
<evidence type="ECO:0000313" key="8">
    <source>
        <dbReference type="EMBL" id="PIT92288.1"/>
    </source>
</evidence>